<dbReference type="AlphaFoldDB" id="A0A382XZC2"/>
<evidence type="ECO:0000313" key="1">
    <source>
        <dbReference type="EMBL" id="SVD75618.1"/>
    </source>
</evidence>
<gene>
    <name evidence="1" type="ORF">METZ01_LOCUS428472</name>
</gene>
<reference evidence="1" key="1">
    <citation type="submission" date="2018-05" db="EMBL/GenBank/DDBJ databases">
        <authorList>
            <person name="Lanie J.A."/>
            <person name="Ng W.-L."/>
            <person name="Kazmierczak K.M."/>
            <person name="Andrzejewski T.M."/>
            <person name="Davidsen T.M."/>
            <person name="Wayne K.J."/>
            <person name="Tettelin H."/>
            <person name="Glass J.I."/>
            <person name="Rusch D."/>
            <person name="Podicherti R."/>
            <person name="Tsui H.-C.T."/>
            <person name="Winkler M.E."/>
        </authorList>
    </citation>
    <scope>NUCLEOTIDE SEQUENCE</scope>
</reference>
<feature type="non-terminal residue" evidence="1">
    <location>
        <position position="1"/>
    </location>
</feature>
<protein>
    <submittedName>
        <fullName evidence="1">Uncharacterized protein</fullName>
    </submittedName>
</protein>
<accession>A0A382XZC2</accession>
<proteinExistence type="predicted"/>
<organism evidence="1">
    <name type="scientific">marine metagenome</name>
    <dbReference type="NCBI Taxonomy" id="408172"/>
    <lineage>
        <taxon>unclassified sequences</taxon>
        <taxon>metagenomes</taxon>
        <taxon>ecological metagenomes</taxon>
    </lineage>
</organism>
<dbReference type="EMBL" id="UINC01171186">
    <property type="protein sequence ID" value="SVD75618.1"/>
    <property type="molecule type" value="Genomic_DNA"/>
</dbReference>
<sequence>VDITNEQEVLLSIMSPAKTTEDSEQRAELRKVRQRRKMTAAYKAHKALEVMHPELYEKLFNAAYDMLANDDRYTETV</sequence>
<name>A0A382XZC2_9ZZZZ</name>